<dbReference type="EMBL" id="CP015124">
    <property type="protein sequence ID" value="ANP37840.1"/>
    <property type="molecule type" value="Genomic_DNA"/>
</dbReference>
<feature type="transmembrane region" description="Helical" evidence="1">
    <location>
        <begin position="96"/>
        <end position="119"/>
    </location>
</feature>
<sequence>MHAARISLFALMLAAAGLPLYIHLPRYASAELGMSLATLGAILAVIRVVDFVQDPALGWLIDRYEHARGAFAALACLGMAAGFLMLYTLIPAAGGLVWLIAALVLLFSAYSLGTILFYGHSTSLAGSPEALIRLAGWREGGTLAGIILAALAPSLLQQAGANGGGYAAFGILLALICVGVWALTRPLWQIPSSPEAPVTWAALRRAGGLRLLVLALVNSLPVAMTSTLFLFFVDEKLALPDLAGPFLILFFLAAGLSVPIWTRASAAYGARQVLVPAMALAILSFSGAALLPAGAAWAFAAICIGSGAALGADMVILPVLFSTALARAGLRGGQAFGLWTFAAKLSLAAAAVILLPALQLSGFEPGGPNGASALMALTLAYAVLPCLIKLLAIALVMRLPREVSLS</sequence>
<protein>
    <submittedName>
        <fullName evidence="3">MFS transporter</fullName>
    </submittedName>
    <submittedName>
        <fullName evidence="2">Sodium:galactoside symporter</fullName>
    </submittedName>
</protein>
<dbReference type="Gene3D" id="1.20.1250.20">
    <property type="entry name" value="MFS general substrate transporter like domains"/>
    <property type="match status" value="1"/>
</dbReference>
<feature type="transmembrane region" description="Helical" evidence="1">
    <location>
        <begin position="273"/>
        <end position="291"/>
    </location>
</feature>
<feature type="transmembrane region" description="Helical" evidence="1">
    <location>
        <begin position="243"/>
        <end position="261"/>
    </location>
</feature>
<organism evidence="2 4">
    <name type="scientific">Phaeobacter gallaeciensis</name>
    <dbReference type="NCBI Taxonomy" id="60890"/>
    <lineage>
        <taxon>Bacteria</taxon>
        <taxon>Pseudomonadati</taxon>
        <taxon>Pseudomonadota</taxon>
        <taxon>Alphaproteobacteria</taxon>
        <taxon>Rhodobacterales</taxon>
        <taxon>Roseobacteraceae</taxon>
        <taxon>Phaeobacter</taxon>
    </lineage>
</organism>
<proteinExistence type="predicted"/>
<evidence type="ECO:0000313" key="3">
    <source>
        <dbReference type="EMBL" id="MDE4165304.1"/>
    </source>
</evidence>
<gene>
    <name evidence="2" type="ORF">JL2886_02954</name>
    <name evidence="3" type="ORF">PXK24_06340</name>
</gene>
<evidence type="ECO:0000313" key="2">
    <source>
        <dbReference type="EMBL" id="ANP37840.1"/>
    </source>
</evidence>
<feature type="transmembrane region" description="Helical" evidence="1">
    <location>
        <begin position="70"/>
        <end position="90"/>
    </location>
</feature>
<keyword evidence="4" id="KW-1185">Reference proteome</keyword>
<dbReference type="RefSeq" id="WP_065272601.1">
    <property type="nucleotide sequence ID" value="NZ_CP015124.1"/>
</dbReference>
<accession>A0A1B0ZUN2</accession>
<feature type="transmembrane region" description="Helical" evidence="1">
    <location>
        <begin position="336"/>
        <end position="358"/>
    </location>
</feature>
<feature type="transmembrane region" description="Helical" evidence="1">
    <location>
        <begin position="209"/>
        <end position="231"/>
    </location>
</feature>
<dbReference type="Pfam" id="PF13347">
    <property type="entry name" value="MFS_2"/>
    <property type="match status" value="1"/>
</dbReference>
<name>A0A1B0ZUN2_9RHOB</name>
<feature type="transmembrane region" description="Helical" evidence="1">
    <location>
        <begin position="370"/>
        <end position="396"/>
    </location>
</feature>
<dbReference type="AlphaFoldDB" id="A0A1B0ZUN2"/>
<dbReference type="OrthoDB" id="181905at2"/>
<dbReference type="InterPro" id="IPR036259">
    <property type="entry name" value="MFS_trans_sf"/>
</dbReference>
<feature type="transmembrane region" description="Helical" evidence="1">
    <location>
        <begin position="140"/>
        <end position="160"/>
    </location>
</feature>
<dbReference type="SUPFAM" id="SSF103473">
    <property type="entry name" value="MFS general substrate transporter"/>
    <property type="match status" value="1"/>
</dbReference>
<keyword evidence="1" id="KW-0812">Transmembrane</keyword>
<reference evidence="2 4" key="1">
    <citation type="submission" date="2016-04" db="EMBL/GenBank/DDBJ databases">
        <authorList>
            <person name="Evans L.H."/>
            <person name="Alamgir A."/>
            <person name="Owens N."/>
            <person name="Weber N.D."/>
            <person name="Virtaneva K."/>
            <person name="Barbian K."/>
            <person name="Babar A."/>
            <person name="Rosenke K."/>
        </authorList>
    </citation>
    <scope>NUCLEOTIDE SEQUENCE [LARGE SCALE GENOMIC DNA]</scope>
    <source>
        <strain evidence="2 4">JL2886</strain>
    </source>
</reference>
<feature type="transmembrane region" description="Helical" evidence="1">
    <location>
        <begin position="27"/>
        <end position="49"/>
    </location>
</feature>
<dbReference type="EMBL" id="JARCJK010000002">
    <property type="protein sequence ID" value="MDE4165304.1"/>
    <property type="molecule type" value="Genomic_DNA"/>
</dbReference>
<feature type="transmembrane region" description="Helical" evidence="1">
    <location>
        <begin position="297"/>
        <end position="324"/>
    </location>
</feature>
<reference evidence="3 5" key="2">
    <citation type="submission" date="2023-02" db="EMBL/GenBank/DDBJ databases">
        <title>Population genomics of bacteria associated with diatom.</title>
        <authorList>
            <person name="Xie J."/>
            <person name="Wang H."/>
        </authorList>
    </citation>
    <scope>NUCLEOTIDE SEQUENCE [LARGE SCALE GENOMIC DNA]</scope>
    <source>
        <strain evidence="3 5">PT47_8</strain>
    </source>
</reference>
<evidence type="ECO:0000256" key="1">
    <source>
        <dbReference type="SAM" id="Phobius"/>
    </source>
</evidence>
<dbReference type="Proteomes" id="UP001218364">
    <property type="component" value="Unassembled WGS sequence"/>
</dbReference>
<evidence type="ECO:0000313" key="4">
    <source>
        <dbReference type="Proteomes" id="UP000092565"/>
    </source>
</evidence>
<keyword evidence="1" id="KW-1133">Transmembrane helix</keyword>
<dbReference type="Proteomes" id="UP000092565">
    <property type="component" value="Chromosome"/>
</dbReference>
<keyword evidence="1" id="KW-0472">Membrane</keyword>
<dbReference type="PATRIC" id="fig|60890.4.peg.2878"/>
<feature type="transmembrane region" description="Helical" evidence="1">
    <location>
        <begin position="166"/>
        <end position="188"/>
    </location>
</feature>
<evidence type="ECO:0000313" key="5">
    <source>
        <dbReference type="Proteomes" id="UP001218364"/>
    </source>
</evidence>